<dbReference type="Proteomes" id="UP001279734">
    <property type="component" value="Unassembled WGS sequence"/>
</dbReference>
<keyword evidence="2" id="KW-1185">Reference proteome</keyword>
<dbReference type="AlphaFoldDB" id="A0AAD3TMM3"/>
<proteinExistence type="predicted"/>
<organism evidence="1 2">
    <name type="scientific">Nepenthes gracilis</name>
    <name type="common">Slender pitcher plant</name>
    <dbReference type="NCBI Taxonomy" id="150966"/>
    <lineage>
        <taxon>Eukaryota</taxon>
        <taxon>Viridiplantae</taxon>
        <taxon>Streptophyta</taxon>
        <taxon>Embryophyta</taxon>
        <taxon>Tracheophyta</taxon>
        <taxon>Spermatophyta</taxon>
        <taxon>Magnoliopsida</taxon>
        <taxon>eudicotyledons</taxon>
        <taxon>Gunneridae</taxon>
        <taxon>Pentapetalae</taxon>
        <taxon>Caryophyllales</taxon>
        <taxon>Nepenthaceae</taxon>
        <taxon>Nepenthes</taxon>
    </lineage>
</organism>
<dbReference type="EMBL" id="BSYO01000048">
    <property type="protein sequence ID" value="GMH31971.1"/>
    <property type="molecule type" value="Genomic_DNA"/>
</dbReference>
<name>A0AAD3TMM3_NEPGR</name>
<evidence type="ECO:0000313" key="2">
    <source>
        <dbReference type="Proteomes" id="UP001279734"/>
    </source>
</evidence>
<reference evidence="1" key="1">
    <citation type="submission" date="2023-05" db="EMBL/GenBank/DDBJ databases">
        <title>Nepenthes gracilis genome sequencing.</title>
        <authorList>
            <person name="Fukushima K."/>
        </authorList>
    </citation>
    <scope>NUCLEOTIDE SEQUENCE</scope>
    <source>
        <strain evidence="1">SING2019-196</strain>
    </source>
</reference>
<protein>
    <submittedName>
        <fullName evidence="1">Uncharacterized protein</fullName>
    </submittedName>
</protein>
<sequence length="224" mass="24760">MLRGRVRSNNVGLGVQSNDQRGAVRSINEKVVCSAMMSEVEYGAIMLVGGVQCNDAARWSTEQQCWSWLCRARMQLCRAMTQRGRVRSNNAERAVVEYGALMAEGGVQSNDERAMMQRCGRGNNAEGGVVEYGDYWLEGGVQSKSTDAARPSGVVEYGALMAEGGVQSNDQARWSKEINGGWWVCREMMQRCGVRSNNWELSCRAMMQRGGVRNINGRKVGAEK</sequence>
<evidence type="ECO:0000313" key="1">
    <source>
        <dbReference type="EMBL" id="GMH31971.1"/>
    </source>
</evidence>
<comment type="caution">
    <text evidence="1">The sequence shown here is derived from an EMBL/GenBank/DDBJ whole genome shotgun (WGS) entry which is preliminary data.</text>
</comment>
<gene>
    <name evidence="1" type="ORF">Nepgr_033815</name>
</gene>
<accession>A0AAD3TMM3</accession>